<dbReference type="EMBL" id="JACXJA010000031">
    <property type="protein sequence ID" value="MBD2864617.1"/>
    <property type="molecule type" value="Genomic_DNA"/>
</dbReference>
<dbReference type="Proteomes" id="UP000639396">
    <property type="component" value="Unassembled WGS sequence"/>
</dbReference>
<keyword evidence="2" id="KW-1185">Reference proteome</keyword>
<dbReference type="PIRSF" id="PIRSF001439">
    <property type="entry name" value="CryM"/>
    <property type="match status" value="1"/>
</dbReference>
<organism evidence="1 2">
    <name type="scientific">Paenibacillus oceani</name>
    <dbReference type="NCBI Taxonomy" id="2772510"/>
    <lineage>
        <taxon>Bacteria</taxon>
        <taxon>Bacillati</taxon>
        <taxon>Bacillota</taxon>
        <taxon>Bacilli</taxon>
        <taxon>Bacillales</taxon>
        <taxon>Paenibacillaceae</taxon>
        <taxon>Paenibacillus</taxon>
    </lineage>
</organism>
<dbReference type="Pfam" id="PF02423">
    <property type="entry name" value="OCD_Mu_crystall"/>
    <property type="match status" value="1"/>
</dbReference>
<sequence length="323" mass="35811">MIYLHDGPIREIGIDWGKLTEIVEEIIRLKDAGDCVHPLKPYLRFREPQNRIIAMPAFVGGSVSMAGIKWIASFPDNHRLGLPRAHNTIILNDAATGEPVAFLHCGLLNGLRTAAVSGLMLRAYIAARHPAKLRVGIVGWGPIGRLHLDMCASLLGDRLERVTLYDLKGIDRATVPEAVRGITDIADDWRPVYRGSDVFATCTVSAQRYIDETPPEGTLLLNISLRDYKPESVAHAKGIVVDDWREVCRENTDVEQLFLHHGLQESDVLTFADIVCREGLDSLDEEEPVFFNPMGLAVFDIGIAGYYVREALRLGKGIRLPNG</sequence>
<evidence type="ECO:0000313" key="2">
    <source>
        <dbReference type="Proteomes" id="UP000639396"/>
    </source>
</evidence>
<dbReference type="AlphaFoldDB" id="A0A927H1V9"/>
<dbReference type="Gene3D" id="3.30.1780.10">
    <property type="entry name" value="ornithine cyclodeaminase, domain 1"/>
    <property type="match status" value="1"/>
</dbReference>
<dbReference type="InterPro" id="IPR036291">
    <property type="entry name" value="NAD(P)-bd_dom_sf"/>
</dbReference>
<protein>
    <submittedName>
        <fullName evidence="1">2,3-diaminopropionate biosynthesis protein SbnB</fullName>
    </submittedName>
</protein>
<dbReference type="Gene3D" id="3.40.50.720">
    <property type="entry name" value="NAD(P)-binding Rossmann-like Domain"/>
    <property type="match status" value="1"/>
</dbReference>
<dbReference type="InterPro" id="IPR023401">
    <property type="entry name" value="ODC_N"/>
</dbReference>
<name>A0A927H1V9_9BACL</name>
<dbReference type="RefSeq" id="WP_190930243.1">
    <property type="nucleotide sequence ID" value="NZ_JACXJA010000031.1"/>
</dbReference>
<comment type="caution">
    <text evidence="1">The sequence shown here is derived from an EMBL/GenBank/DDBJ whole genome shotgun (WGS) entry which is preliminary data.</text>
</comment>
<accession>A0A927H1V9</accession>
<dbReference type="PANTHER" id="PTHR13812">
    <property type="entry name" value="KETIMINE REDUCTASE MU-CRYSTALLIN"/>
    <property type="match status" value="1"/>
</dbReference>
<dbReference type="GO" id="GO:0005737">
    <property type="term" value="C:cytoplasm"/>
    <property type="evidence" value="ECO:0007669"/>
    <property type="project" value="TreeGrafter"/>
</dbReference>
<dbReference type="InterPro" id="IPR003462">
    <property type="entry name" value="ODC_Mu_crystall"/>
</dbReference>
<dbReference type="PANTHER" id="PTHR13812:SF19">
    <property type="entry name" value="KETIMINE REDUCTASE MU-CRYSTALLIN"/>
    <property type="match status" value="1"/>
</dbReference>
<proteinExistence type="predicted"/>
<dbReference type="SUPFAM" id="SSF51735">
    <property type="entry name" value="NAD(P)-binding Rossmann-fold domains"/>
    <property type="match status" value="1"/>
</dbReference>
<reference evidence="1" key="1">
    <citation type="submission" date="2020-09" db="EMBL/GenBank/DDBJ databases">
        <title>A novel bacterium of genus Paenibacillus, isolated from South China Sea.</title>
        <authorList>
            <person name="Huang H."/>
            <person name="Mo K."/>
            <person name="Hu Y."/>
        </authorList>
    </citation>
    <scope>NUCLEOTIDE SEQUENCE</scope>
    <source>
        <strain evidence="1">IB182363</strain>
    </source>
</reference>
<evidence type="ECO:0000313" key="1">
    <source>
        <dbReference type="EMBL" id="MBD2864617.1"/>
    </source>
</evidence>
<gene>
    <name evidence="1" type="ORF">IDH45_21745</name>
</gene>